<comment type="similarity">
    <text evidence="2">Belongs to the ATPase epsilon chain family.</text>
</comment>
<reference evidence="9 10" key="1">
    <citation type="journal article" date="2016" name="Nat. Commun.">
        <title>Thousands of microbial genomes shed light on interconnected biogeochemical processes in an aquifer system.</title>
        <authorList>
            <person name="Anantharaman K."/>
            <person name="Brown C.T."/>
            <person name="Hug L.A."/>
            <person name="Sharon I."/>
            <person name="Castelle C.J."/>
            <person name="Probst A.J."/>
            <person name="Thomas B.C."/>
            <person name="Singh A."/>
            <person name="Wilkins M.J."/>
            <person name="Karaoz U."/>
            <person name="Brodie E.L."/>
            <person name="Williams K.H."/>
            <person name="Hubbard S.S."/>
            <person name="Banfield J.F."/>
        </authorList>
    </citation>
    <scope>NUCLEOTIDE SEQUENCE [LARGE SCALE GENOMIC DNA]</scope>
</reference>
<feature type="domain" description="ATP synthase F1 complex delta/epsilon subunit N-terminal" evidence="8">
    <location>
        <begin position="1"/>
        <end position="81"/>
    </location>
</feature>
<dbReference type="PANTHER" id="PTHR13822:SF10">
    <property type="entry name" value="ATP SYNTHASE EPSILON CHAIN, CHLOROPLASTIC"/>
    <property type="match status" value="1"/>
</dbReference>
<name>A0A1G2CNW7_9BACT</name>
<dbReference type="GO" id="GO:0012505">
    <property type="term" value="C:endomembrane system"/>
    <property type="evidence" value="ECO:0007669"/>
    <property type="project" value="UniProtKB-SubCell"/>
</dbReference>
<keyword evidence="4" id="KW-0406">Ion transport</keyword>
<keyword evidence="5" id="KW-0472">Membrane</keyword>
<dbReference type="GO" id="GO:0046933">
    <property type="term" value="F:proton-transporting ATP synthase activity, rotational mechanism"/>
    <property type="evidence" value="ECO:0007669"/>
    <property type="project" value="InterPro"/>
</dbReference>
<dbReference type="Pfam" id="PF02823">
    <property type="entry name" value="ATP-synt_DE_N"/>
    <property type="match status" value="1"/>
</dbReference>
<keyword evidence="6" id="KW-0139">CF(1)</keyword>
<dbReference type="InterPro" id="IPR001469">
    <property type="entry name" value="ATP_synth_F1_dsu/esu"/>
</dbReference>
<dbReference type="EMBL" id="MHLB01000016">
    <property type="protein sequence ID" value="OGZ02331.1"/>
    <property type="molecule type" value="Genomic_DNA"/>
</dbReference>
<gene>
    <name evidence="9" type="ORF">A2946_02430</name>
</gene>
<comment type="caution">
    <text evidence="9">The sequence shown here is derived from an EMBL/GenBank/DDBJ whole genome shotgun (WGS) entry which is preliminary data.</text>
</comment>
<dbReference type="SUPFAM" id="SSF51344">
    <property type="entry name" value="Epsilon subunit of F1F0-ATP synthase N-terminal domain"/>
    <property type="match status" value="1"/>
</dbReference>
<evidence type="ECO:0000256" key="3">
    <source>
        <dbReference type="ARBA" id="ARBA00022448"/>
    </source>
</evidence>
<dbReference type="Proteomes" id="UP000178348">
    <property type="component" value="Unassembled WGS sequence"/>
</dbReference>
<dbReference type="CDD" id="cd12152">
    <property type="entry name" value="F1-ATPase_delta"/>
    <property type="match status" value="1"/>
</dbReference>
<evidence type="ECO:0000256" key="6">
    <source>
        <dbReference type="ARBA" id="ARBA00023196"/>
    </source>
</evidence>
<keyword evidence="7" id="KW-0066">ATP synthesis</keyword>
<comment type="subcellular location">
    <subcellularLocation>
        <location evidence="1">Endomembrane system</location>
        <topology evidence="1">Peripheral membrane protein</topology>
    </subcellularLocation>
</comment>
<dbReference type="InterPro" id="IPR036771">
    <property type="entry name" value="ATPsynth_dsu/esu_N"/>
</dbReference>
<evidence type="ECO:0000256" key="4">
    <source>
        <dbReference type="ARBA" id="ARBA00023065"/>
    </source>
</evidence>
<evidence type="ECO:0000256" key="5">
    <source>
        <dbReference type="ARBA" id="ARBA00023136"/>
    </source>
</evidence>
<dbReference type="Gene3D" id="2.60.15.10">
    <property type="entry name" value="F0F1 ATP synthase delta/epsilon subunit, N-terminal"/>
    <property type="match status" value="1"/>
</dbReference>
<evidence type="ECO:0000256" key="2">
    <source>
        <dbReference type="ARBA" id="ARBA00005712"/>
    </source>
</evidence>
<evidence type="ECO:0000256" key="1">
    <source>
        <dbReference type="ARBA" id="ARBA00004184"/>
    </source>
</evidence>
<dbReference type="GO" id="GO:0045259">
    <property type="term" value="C:proton-transporting ATP synthase complex"/>
    <property type="evidence" value="ECO:0007669"/>
    <property type="project" value="UniProtKB-KW"/>
</dbReference>
<accession>A0A1G2CNW7</accession>
<proteinExistence type="inferred from homology"/>
<protein>
    <recommendedName>
        <fullName evidence="8">ATP synthase F1 complex delta/epsilon subunit N-terminal domain-containing protein</fullName>
    </recommendedName>
</protein>
<dbReference type="AlphaFoldDB" id="A0A1G2CNW7"/>
<dbReference type="InterPro" id="IPR020546">
    <property type="entry name" value="ATP_synth_F1_dsu/esu_N"/>
</dbReference>
<evidence type="ECO:0000259" key="8">
    <source>
        <dbReference type="Pfam" id="PF02823"/>
    </source>
</evidence>
<evidence type="ECO:0000313" key="10">
    <source>
        <dbReference type="Proteomes" id="UP000178348"/>
    </source>
</evidence>
<organism evidence="9 10">
    <name type="scientific">Candidatus Liptonbacteria bacterium RIFCSPLOWO2_01_FULL_53_13</name>
    <dbReference type="NCBI Taxonomy" id="1798651"/>
    <lineage>
        <taxon>Bacteria</taxon>
        <taxon>Candidatus Liptoniibacteriota</taxon>
    </lineage>
</organism>
<evidence type="ECO:0000256" key="7">
    <source>
        <dbReference type="ARBA" id="ARBA00023310"/>
    </source>
</evidence>
<sequence length="82" mass="9074">MKLAIYSLKKVLYEGEVASVNCKTAMGEITVLAHHRPLISVLMPGTVKVTDEAKQEHYFPVQSGFLEVNAMNQVKIIADEAQ</sequence>
<dbReference type="PANTHER" id="PTHR13822">
    <property type="entry name" value="ATP SYNTHASE DELTA/EPSILON CHAIN"/>
    <property type="match status" value="1"/>
</dbReference>
<keyword evidence="3" id="KW-0813">Transport</keyword>
<evidence type="ECO:0000313" key="9">
    <source>
        <dbReference type="EMBL" id="OGZ02331.1"/>
    </source>
</evidence>